<evidence type="ECO:0008006" key="4">
    <source>
        <dbReference type="Google" id="ProtNLM"/>
    </source>
</evidence>
<sequence>MTEEIKLIESLSIEQLQELLQSMGYRVTVSEREGARQLLSATQGIGFSVRPGNPGQAPSEFIDYTLSCPLHVQGDIPTGLVESWNIRKRFGRLAQQASFLVLEKDVIVAGGVSPKYLRATTELWDRLMQELVLFLKDYVSNNAVAAAPSQPGDAAPAAPGVQPTEGEAAPLQEPSGGKEKDKAGKDKAGADKETAQ</sequence>
<evidence type="ECO:0000313" key="3">
    <source>
        <dbReference type="Proteomes" id="UP000494108"/>
    </source>
</evidence>
<protein>
    <recommendedName>
        <fullName evidence="4">YbjN domain-containing protein</fullName>
    </recommendedName>
</protein>
<gene>
    <name evidence="2" type="ORF">LMG3431_02554</name>
</gene>
<dbReference type="RefSeq" id="WP_175174859.1">
    <property type="nucleotide sequence ID" value="NZ_CADIJX010000003.1"/>
</dbReference>
<accession>A0A6S6ZGT1</accession>
<dbReference type="Pfam" id="PF10722">
    <property type="entry name" value="YbjN"/>
    <property type="match status" value="1"/>
</dbReference>
<name>A0A6S6ZGT1_9BURK</name>
<keyword evidence="3" id="KW-1185">Reference proteome</keyword>
<feature type="region of interest" description="Disordered" evidence="1">
    <location>
        <begin position="147"/>
        <end position="196"/>
    </location>
</feature>
<evidence type="ECO:0000313" key="2">
    <source>
        <dbReference type="EMBL" id="CAB3647268.1"/>
    </source>
</evidence>
<feature type="compositionally biased region" description="Basic and acidic residues" evidence="1">
    <location>
        <begin position="176"/>
        <end position="196"/>
    </location>
</feature>
<dbReference type="EMBL" id="CADIJX010000003">
    <property type="protein sequence ID" value="CAB3647268.1"/>
    <property type="molecule type" value="Genomic_DNA"/>
</dbReference>
<organism evidence="2 3">
    <name type="scientific">Achromobacter pestifer</name>
    <dbReference type="NCBI Taxonomy" id="1353889"/>
    <lineage>
        <taxon>Bacteria</taxon>
        <taxon>Pseudomonadati</taxon>
        <taxon>Pseudomonadota</taxon>
        <taxon>Betaproteobacteria</taxon>
        <taxon>Burkholderiales</taxon>
        <taxon>Alcaligenaceae</taxon>
        <taxon>Achromobacter</taxon>
    </lineage>
</organism>
<evidence type="ECO:0000256" key="1">
    <source>
        <dbReference type="SAM" id="MobiDB-lite"/>
    </source>
</evidence>
<dbReference type="AlphaFoldDB" id="A0A6S6ZGT1"/>
<reference evidence="2 3" key="1">
    <citation type="submission" date="2020-04" db="EMBL/GenBank/DDBJ databases">
        <authorList>
            <person name="De Canck E."/>
        </authorList>
    </citation>
    <scope>NUCLEOTIDE SEQUENCE [LARGE SCALE GENOMIC DNA]</scope>
    <source>
        <strain evidence="2 3">LMG 3431</strain>
    </source>
</reference>
<proteinExistence type="predicted"/>
<dbReference type="Proteomes" id="UP000494108">
    <property type="component" value="Unassembled WGS sequence"/>
</dbReference>
<dbReference type="InterPro" id="IPR019660">
    <property type="entry name" value="Put_sensory_transdc_reg_YbjN"/>
</dbReference>